<evidence type="ECO:0000313" key="2">
    <source>
        <dbReference type="Proteomes" id="UP000799779"/>
    </source>
</evidence>
<organism evidence="1 2">
    <name type="scientific">Amniculicola lignicola CBS 123094</name>
    <dbReference type="NCBI Taxonomy" id="1392246"/>
    <lineage>
        <taxon>Eukaryota</taxon>
        <taxon>Fungi</taxon>
        <taxon>Dikarya</taxon>
        <taxon>Ascomycota</taxon>
        <taxon>Pezizomycotina</taxon>
        <taxon>Dothideomycetes</taxon>
        <taxon>Pleosporomycetidae</taxon>
        <taxon>Pleosporales</taxon>
        <taxon>Amniculicolaceae</taxon>
        <taxon>Amniculicola</taxon>
    </lineage>
</organism>
<evidence type="ECO:0000313" key="1">
    <source>
        <dbReference type="EMBL" id="KAF2004350.1"/>
    </source>
</evidence>
<protein>
    <submittedName>
        <fullName evidence="1">Uncharacterized protein</fullName>
    </submittedName>
</protein>
<dbReference type="Proteomes" id="UP000799779">
    <property type="component" value="Unassembled WGS sequence"/>
</dbReference>
<dbReference type="EMBL" id="ML977567">
    <property type="protein sequence ID" value="KAF2004350.1"/>
    <property type="molecule type" value="Genomic_DNA"/>
</dbReference>
<accession>A0A6A5WR57</accession>
<gene>
    <name evidence="1" type="ORF">P154DRAFT_572007</name>
</gene>
<dbReference type="AlphaFoldDB" id="A0A6A5WR57"/>
<reference evidence="1" key="1">
    <citation type="journal article" date="2020" name="Stud. Mycol.">
        <title>101 Dothideomycetes genomes: a test case for predicting lifestyles and emergence of pathogens.</title>
        <authorList>
            <person name="Haridas S."/>
            <person name="Albert R."/>
            <person name="Binder M."/>
            <person name="Bloem J."/>
            <person name="Labutti K."/>
            <person name="Salamov A."/>
            <person name="Andreopoulos B."/>
            <person name="Baker S."/>
            <person name="Barry K."/>
            <person name="Bills G."/>
            <person name="Bluhm B."/>
            <person name="Cannon C."/>
            <person name="Castanera R."/>
            <person name="Culley D."/>
            <person name="Daum C."/>
            <person name="Ezra D."/>
            <person name="Gonzalez J."/>
            <person name="Henrissat B."/>
            <person name="Kuo A."/>
            <person name="Liang C."/>
            <person name="Lipzen A."/>
            <person name="Lutzoni F."/>
            <person name="Magnuson J."/>
            <person name="Mondo S."/>
            <person name="Nolan M."/>
            <person name="Ohm R."/>
            <person name="Pangilinan J."/>
            <person name="Park H.-J."/>
            <person name="Ramirez L."/>
            <person name="Alfaro M."/>
            <person name="Sun H."/>
            <person name="Tritt A."/>
            <person name="Yoshinaga Y."/>
            <person name="Zwiers L.-H."/>
            <person name="Turgeon B."/>
            <person name="Goodwin S."/>
            <person name="Spatafora J."/>
            <person name="Crous P."/>
            <person name="Grigoriev I."/>
        </authorList>
    </citation>
    <scope>NUCLEOTIDE SEQUENCE</scope>
    <source>
        <strain evidence="1">CBS 123094</strain>
    </source>
</reference>
<name>A0A6A5WR57_9PLEO</name>
<proteinExistence type="predicted"/>
<keyword evidence="2" id="KW-1185">Reference proteome</keyword>
<sequence length="335" mass="38392">MDLISRIVILVEWLQANFWAKGPIDQHRPSTFPVRRGLSSLVYSQDPASGDQIGCANLVNRETEYLAVVLSRHIRTLQKANRMTALYHSACRLELLPTPGVACPSAPSLLPYWIPSIIKLPARRAEENVLTGVIGHNTPSLLNIMDLQPASDWYPPHEIKASLDAVHAACPRGTFPFRIIFAWFTGSMTYVRAIVPIGDTTLSGIDYEKTKTTEGELYNIVELLVKININLELVRKQRQVLLDAIPKLEPVDRIYINRIDNYHAQYLFRNWPEPMQSKTRSEFIQSYLCPWFRHRTEEEFKEELWDAVKTAMELQRKDSDVHAKGWRNLGILFGL</sequence>